<evidence type="ECO:0000256" key="1">
    <source>
        <dbReference type="ARBA" id="ARBA00006432"/>
    </source>
</evidence>
<organism evidence="5 6">
    <name type="scientific">Hydnum rufescens UP504</name>
    <dbReference type="NCBI Taxonomy" id="1448309"/>
    <lineage>
        <taxon>Eukaryota</taxon>
        <taxon>Fungi</taxon>
        <taxon>Dikarya</taxon>
        <taxon>Basidiomycota</taxon>
        <taxon>Agaricomycotina</taxon>
        <taxon>Agaricomycetes</taxon>
        <taxon>Cantharellales</taxon>
        <taxon>Hydnaceae</taxon>
        <taxon>Hydnum</taxon>
    </lineage>
</organism>
<name>A0A9P6DIB9_9AGAM</name>
<keyword evidence="6" id="KW-1185">Reference proteome</keyword>
<feature type="domain" description="AMP-dependent synthetase/ligase" evidence="3">
    <location>
        <begin position="33"/>
        <end position="405"/>
    </location>
</feature>
<proteinExistence type="inferred from homology"/>
<reference evidence="5" key="1">
    <citation type="journal article" date="2020" name="Nat. Commun.">
        <title>Large-scale genome sequencing of mycorrhizal fungi provides insights into the early evolution of symbiotic traits.</title>
        <authorList>
            <person name="Miyauchi S."/>
            <person name="Kiss E."/>
            <person name="Kuo A."/>
            <person name="Drula E."/>
            <person name="Kohler A."/>
            <person name="Sanchez-Garcia M."/>
            <person name="Morin E."/>
            <person name="Andreopoulos B."/>
            <person name="Barry K.W."/>
            <person name="Bonito G."/>
            <person name="Buee M."/>
            <person name="Carver A."/>
            <person name="Chen C."/>
            <person name="Cichocki N."/>
            <person name="Clum A."/>
            <person name="Culley D."/>
            <person name="Crous P.W."/>
            <person name="Fauchery L."/>
            <person name="Girlanda M."/>
            <person name="Hayes R.D."/>
            <person name="Keri Z."/>
            <person name="LaButti K."/>
            <person name="Lipzen A."/>
            <person name="Lombard V."/>
            <person name="Magnuson J."/>
            <person name="Maillard F."/>
            <person name="Murat C."/>
            <person name="Nolan M."/>
            <person name="Ohm R.A."/>
            <person name="Pangilinan J."/>
            <person name="Pereira M.F."/>
            <person name="Perotto S."/>
            <person name="Peter M."/>
            <person name="Pfister S."/>
            <person name="Riley R."/>
            <person name="Sitrit Y."/>
            <person name="Stielow J.B."/>
            <person name="Szollosi G."/>
            <person name="Zifcakova L."/>
            <person name="Stursova M."/>
            <person name="Spatafora J.W."/>
            <person name="Tedersoo L."/>
            <person name="Vaario L.M."/>
            <person name="Yamada A."/>
            <person name="Yan M."/>
            <person name="Wang P."/>
            <person name="Xu J."/>
            <person name="Bruns T."/>
            <person name="Baldrian P."/>
            <person name="Vilgalys R."/>
            <person name="Dunand C."/>
            <person name="Henrissat B."/>
            <person name="Grigoriev I.V."/>
            <person name="Hibbett D."/>
            <person name="Nagy L.G."/>
            <person name="Martin F.M."/>
        </authorList>
    </citation>
    <scope>NUCLEOTIDE SEQUENCE</scope>
    <source>
        <strain evidence="5">UP504</strain>
    </source>
</reference>
<dbReference type="OrthoDB" id="1898221at2759"/>
<dbReference type="PANTHER" id="PTHR24096:SF149">
    <property type="entry name" value="AMP-BINDING DOMAIN-CONTAINING PROTEIN-RELATED"/>
    <property type="match status" value="1"/>
</dbReference>
<accession>A0A9P6DIB9</accession>
<comment type="caution">
    <text evidence="5">The sequence shown here is derived from an EMBL/GenBank/DDBJ whole genome shotgun (WGS) entry which is preliminary data.</text>
</comment>
<dbReference type="PROSITE" id="PS00455">
    <property type="entry name" value="AMP_BINDING"/>
    <property type="match status" value="1"/>
</dbReference>
<dbReference type="EMBL" id="MU129234">
    <property type="protein sequence ID" value="KAF9504367.1"/>
    <property type="molecule type" value="Genomic_DNA"/>
</dbReference>
<dbReference type="Gene3D" id="3.40.50.12780">
    <property type="entry name" value="N-terminal domain of ligase-like"/>
    <property type="match status" value="1"/>
</dbReference>
<dbReference type="InterPro" id="IPR000873">
    <property type="entry name" value="AMP-dep_synth/lig_dom"/>
</dbReference>
<evidence type="ECO:0000256" key="2">
    <source>
        <dbReference type="ARBA" id="ARBA00022598"/>
    </source>
</evidence>
<dbReference type="InterPro" id="IPR020845">
    <property type="entry name" value="AMP-binding_CS"/>
</dbReference>
<dbReference type="AlphaFoldDB" id="A0A9P6DIB9"/>
<dbReference type="PANTHER" id="PTHR24096">
    <property type="entry name" value="LONG-CHAIN-FATTY-ACID--COA LIGASE"/>
    <property type="match status" value="1"/>
</dbReference>
<comment type="similarity">
    <text evidence="1">Belongs to the ATP-dependent AMP-binding enzyme family.</text>
</comment>
<protein>
    <submittedName>
        <fullName evidence="5">Uncharacterized protein</fullName>
    </submittedName>
</protein>
<dbReference type="SUPFAM" id="SSF56801">
    <property type="entry name" value="Acetyl-CoA synthetase-like"/>
    <property type="match status" value="1"/>
</dbReference>
<dbReference type="Pfam" id="PF00501">
    <property type="entry name" value="AMP-binding"/>
    <property type="match status" value="1"/>
</dbReference>
<sequence length="615" mass="67922">MPDHIIQSLHPPVPFDSASTFTFVFSDKASLDDSPAYIDAVSDDRISRFETYDLCLRLAHSVQQRGGARGDVAMIFSPNCLAWPLTFFGLIAAGLRPTLANSFYTPPELAHQIKDSGAKKVFVHPTLFPVLIETFRLLGISEREAHTRVVIMSYVDRDRTDEKAAKIGREWTRLIEFFGKRRLPSEELFDGDQANETALLCYSSGTTGLSKGVETTHQNVVSLIAAFSRVDVPDAKTDTSVDPIIPSLIVVLLWDFVAKVPEIILPRFEPETFAQGIEKYKISRFCVVPPILVSMSFHPAFDKYNMSTLKLLASGAAPSGRASLQRSSLGLARWGTTNLLSRKETTPVTHWLHYEDSIRKRGSSGRLIPNLQARLVDEDEKDVPPGPEIRGELWVRGPSVMKGYLNNPTATKNSITPDGWFKTGDIAVMDDEGYFSIVDRKKELIKYKGFQVPPADLEAVLLSREDILDAAVIGVESEEEATELPRAYIVTSRNDELLKDSNAAAAFAKTIQEWIRTKVASHKFLRGGVVIIDAIPKTGSGKILPTDITTAGGEGEGDTGPERQVTVVISLSFLWLDENTISLDWMPSQHCEKIRDVSIKEVRPTGPGLQAVPSA</sequence>
<dbReference type="InterPro" id="IPR045851">
    <property type="entry name" value="AMP-bd_C_sf"/>
</dbReference>
<dbReference type="Pfam" id="PF13193">
    <property type="entry name" value="AMP-binding_C"/>
    <property type="match status" value="1"/>
</dbReference>
<keyword evidence="2" id="KW-0436">Ligase</keyword>
<dbReference type="Gene3D" id="3.30.300.30">
    <property type="match status" value="1"/>
</dbReference>
<dbReference type="InterPro" id="IPR025110">
    <property type="entry name" value="AMP-bd_C"/>
</dbReference>
<evidence type="ECO:0000313" key="6">
    <source>
        <dbReference type="Proteomes" id="UP000886523"/>
    </source>
</evidence>
<dbReference type="GO" id="GO:0016405">
    <property type="term" value="F:CoA-ligase activity"/>
    <property type="evidence" value="ECO:0007669"/>
    <property type="project" value="TreeGrafter"/>
</dbReference>
<dbReference type="Proteomes" id="UP000886523">
    <property type="component" value="Unassembled WGS sequence"/>
</dbReference>
<feature type="domain" description="AMP-binding enzyme C-terminal" evidence="4">
    <location>
        <begin position="457"/>
        <end position="542"/>
    </location>
</feature>
<evidence type="ECO:0000313" key="5">
    <source>
        <dbReference type="EMBL" id="KAF9504367.1"/>
    </source>
</evidence>
<dbReference type="InterPro" id="IPR042099">
    <property type="entry name" value="ANL_N_sf"/>
</dbReference>
<gene>
    <name evidence="5" type="ORF">BS47DRAFT_1401493</name>
</gene>
<evidence type="ECO:0000259" key="3">
    <source>
        <dbReference type="Pfam" id="PF00501"/>
    </source>
</evidence>
<evidence type="ECO:0000259" key="4">
    <source>
        <dbReference type="Pfam" id="PF13193"/>
    </source>
</evidence>